<protein>
    <submittedName>
        <fullName evidence="2">Uncharacterized protein</fullName>
    </submittedName>
</protein>
<sequence>MGGFEKIPSMERRTKGTKKKKNRLNEKRGGFEPYFRWEGPLQISSRRFARWTGVHDGYSDLSDAILILLRQHHVEGRGGRGWG</sequence>
<dbReference type="AlphaFoldDB" id="A0AAV4N3D6"/>
<keyword evidence="3" id="KW-1185">Reference proteome</keyword>
<reference evidence="2 3" key="1">
    <citation type="submission" date="2021-06" db="EMBL/GenBank/DDBJ databases">
        <title>Caerostris extrusa draft genome.</title>
        <authorList>
            <person name="Kono N."/>
            <person name="Arakawa K."/>
        </authorList>
    </citation>
    <scope>NUCLEOTIDE SEQUENCE [LARGE SCALE GENOMIC DNA]</scope>
</reference>
<evidence type="ECO:0000313" key="3">
    <source>
        <dbReference type="Proteomes" id="UP001054945"/>
    </source>
</evidence>
<evidence type="ECO:0000256" key="1">
    <source>
        <dbReference type="SAM" id="MobiDB-lite"/>
    </source>
</evidence>
<evidence type="ECO:0000313" key="2">
    <source>
        <dbReference type="EMBL" id="GIX79330.1"/>
    </source>
</evidence>
<gene>
    <name evidence="2" type="ORF">CEXT_43461</name>
</gene>
<name>A0AAV4N3D6_CAEEX</name>
<dbReference type="EMBL" id="BPLR01020481">
    <property type="protein sequence ID" value="GIX79330.1"/>
    <property type="molecule type" value="Genomic_DNA"/>
</dbReference>
<comment type="caution">
    <text evidence="2">The sequence shown here is derived from an EMBL/GenBank/DDBJ whole genome shotgun (WGS) entry which is preliminary data.</text>
</comment>
<feature type="region of interest" description="Disordered" evidence="1">
    <location>
        <begin position="1"/>
        <end position="25"/>
    </location>
</feature>
<dbReference type="Proteomes" id="UP001054945">
    <property type="component" value="Unassembled WGS sequence"/>
</dbReference>
<proteinExistence type="predicted"/>
<accession>A0AAV4N3D6</accession>
<organism evidence="2 3">
    <name type="scientific">Caerostris extrusa</name>
    <name type="common">Bark spider</name>
    <name type="synonym">Caerostris bankana</name>
    <dbReference type="NCBI Taxonomy" id="172846"/>
    <lineage>
        <taxon>Eukaryota</taxon>
        <taxon>Metazoa</taxon>
        <taxon>Ecdysozoa</taxon>
        <taxon>Arthropoda</taxon>
        <taxon>Chelicerata</taxon>
        <taxon>Arachnida</taxon>
        <taxon>Araneae</taxon>
        <taxon>Araneomorphae</taxon>
        <taxon>Entelegynae</taxon>
        <taxon>Araneoidea</taxon>
        <taxon>Araneidae</taxon>
        <taxon>Caerostris</taxon>
    </lineage>
</organism>